<evidence type="ECO:0000256" key="1">
    <source>
        <dbReference type="SAM" id="MobiDB-lite"/>
    </source>
</evidence>
<proteinExistence type="predicted"/>
<evidence type="ECO:0000313" key="4">
    <source>
        <dbReference type="Proteomes" id="UP001201873"/>
    </source>
</evidence>
<reference evidence="3 4" key="1">
    <citation type="submission" date="2022-04" db="EMBL/GenBank/DDBJ databases">
        <title>Genome diversity in the genus Frankia.</title>
        <authorList>
            <person name="Carlos-Shanley C."/>
            <person name="Hahn D."/>
        </authorList>
    </citation>
    <scope>NUCLEOTIDE SEQUENCE [LARGE SCALE GENOMIC DNA]</scope>
    <source>
        <strain evidence="3 4">Ag45/Mut15</strain>
    </source>
</reference>
<sequence length="129" mass="13007">MSLSDGSDPAASNSSAPILTSDDASSPHAGVAGEEASTGSPAGEVPLEPLPYDGVASVAVGTVLWAIASVIGLVLLDDLRADGHLWWLATALCGCGLGLLGLWVVLRRRNRLRAVASGQASSRSSSAAR</sequence>
<feature type="region of interest" description="Disordered" evidence="1">
    <location>
        <begin position="1"/>
        <end position="45"/>
    </location>
</feature>
<dbReference type="InterPro" id="IPR019681">
    <property type="entry name" value="DUF2530"/>
</dbReference>
<accession>A0ABT0JV83</accession>
<keyword evidence="2" id="KW-0472">Membrane</keyword>
<feature type="transmembrane region" description="Helical" evidence="2">
    <location>
        <begin position="55"/>
        <end position="76"/>
    </location>
</feature>
<organism evidence="3 4">
    <name type="scientific">Frankia umida</name>
    <dbReference type="NCBI Taxonomy" id="573489"/>
    <lineage>
        <taxon>Bacteria</taxon>
        <taxon>Bacillati</taxon>
        <taxon>Actinomycetota</taxon>
        <taxon>Actinomycetes</taxon>
        <taxon>Frankiales</taxon>
        <taxon>Frankiaceae</taxon>
        <taxon>Frankia</taxon>
    </lineage>
</organism>
<dbReference type="Proteomes" id="UP001201873">
    <property type="component" value="Unassembled WGS sequence"/>
</dbReference>
<dbReference type="RefSeq" id="WP_248823602.1">
    <property type="nucleotide sequence ID" value="NZ_JALKFT010000003.1"/>
</dbReference>
<keyword evidence="2" id="KW-1133">Transmembrane helix</keyword>
<dbReference type="Pfam" id="PF10745">
    <property type="entry name" value="DUF2530"/>
    <property type="match status" value="1"/>
</dbReference>
<feature type="compositionally biased region" description="Polar residues" evidence="1">
    <location>
        <begin position="1"/>
        <end position="24"/>
    </location>
</feature>
<comment type="caution">
    <text evidence="3">The sequence shown here is derived from an EMBL/GenBank/DDBJ whole genome shotgun (WGS) entry which is preliminary data.</text>
</comment>
<protein>
    <submittedName>
        <fullName evidence="3">DUF2530 domain-containing protein</fullName>
    </submittedName>
</protein>
<evidence type="ECO:0000313" key="3">
    <source>
        <dbReference type="EMBL" id="MCK9875127.1"/>
    </source>
</evidence>
<gene>
    <name evidence="3" type="ORF">MXD59_04900</name>
</gene>
<name>A0ABT0JV83_9ACTN</name>
<feature type="transmembrane region" description="Helical" evidence="2">
    <location>
        <begin position="85"/>
        <end position="106"/>
    </location>
</feature>
<keyword evidence="4" id="KW-1185">Reference proteome</keyword>
<evidence type="ECO:0000256" key="2">
    <source>
        <dbReference type="SAM" id="Phobius"/>
    </source>
</evidence>
<dbReference type="EMBL" id="JALKFT010000003">
    <property type="protein sequence ID" value="MCK9875127.1"/>
    <property type="molecule type" value="Genomic_DNA"/>
</dbReference>
<keyword evidence="2" id="KW-0812">Transmembrane</keyword>